<dbReference type="PANTHER" id="PTHR23176">
    <property type="entry name" value="RHO/RAC/CDC GTPASE-ACTIVATING PROTEIN"/>
    <property type="match status" value="1"/>
</dbReference>
<dbReference type="CDD" id="cd09395">
    <property type="entry name" value="LIM2_Rga"/>
    <property type="match status" value="1"/>
</dbReference>
<dbReference type="STRING" id="2163413.A0A4V1AEB0"/>
<dbReference type="PROSITE" id="PS50023">
    <property type="entry name" value="LIM_DOMAIN_2"/>
    <property type="match status" value="1"/>
</dbReference>
<dbReference type="InterPro" id="IPR000198">
    <property type="entry name" value="RhoGAP_dom"/>
</dbReference>
<evidence type="ECO:0000256" key="2">
    <source>
        <dbReference type="ARBA" id="ARBA00022723"/>
    </source>
</evidence>
<dbReference type="Pfam" id="PF00620">
    <property type="entry name" value="RhoGAP"/>
    <property type="match status" value="1"/>
</dbReference>
<name>A0A4V1AEB0_9ASCO</name>
<feature type="compositionally biased region" description="Basic and acidic residues" evidence="5">
    <location>
        <begin position="357"/>
        <end position="366"/>
    </location>
</feature>
<feature type="compositionally biased region" description="Polar residues" evidence="5">
    <location>
        <begin position="230"/>
        <end position="246"/>
    </location>
</feature>
<dbReference type="AlphaFoldDB" id="A0A4V1AEB0"/>
<dbReference type="GO" id="GO:0005933">
    <property type="term" value="C:cellular bud"/>
    <property type="evidence" value="ECO:0007669"/>
    <property type="project" value="UniProtKB-ARBA"/>
</dbReference>
<feature type="compositionally biased region" description="Polar residues" evidence="5">
    <location>
        <begin position="254"/>
        <end position="263"/>
    </location>
</feature>
<dbReference type="CDD" id="cd00159">
    <property type="entry name" value="RhoGAP"/>
    <property type="match status" value="1"/>
</dbReference>
<dbReference type="InterPro" id="IPR001781">
    <property type="entry name" value="Znf_LIM"/>
</dbReference>
<feature type="compositionally biased region" description="Polar residues" evidence="5">
    <location>
        <begin position="453"/>
        <end position="470"/>
    </location>
</feature>
<feature type="region of interest" description="Disordered" evidence="5">
    <location>
        <begin position="735"/>
        <end position="764"/>
    </location>
</feature>
<evidence type="ECO:0000313" key="9">
    <source>
        <dbReference type="Proteomes" id="UP000292447"/>
    </source>
</evidence>
<dbReference type="CDD" id="cd09394">
    <property type="entry name" value="LIM1_Rga"/>
    <property type="match status" value="1"/>
</dbReference>
<keyword evidence="2 4" id="KW-0479">Metal-binding</keyword>
<keyword evidence="1" id="KW-0343">GTPase activation</keyword>
<gene>
    <name evidence="8" type="primary">MPUL0C05540</name>
    <name evidence="8" type="ORF">METSCH_C05540</name>
</gene>
<evidence type="ECO:0000256" key="5">
    <source>
        <dbReference type="SAM" id="MobiDB-lite"/>
    </source>
</evidence>
<feature type="compositionally biased region" description="Basic and acidic residues" evidence="5">
    <location>
        <begin position="735"/>
        <end position="760"/>
    </location>
</feature>
<feature type="region of interest" description="Disordered" evidence="5">
    <location>
        <begin position="410"/>
        <end position="525"/>
    </location>
</feature>
<dbReference type="SMART" id="SM00324">
    <property type="entry name" value="RhoGAP"/>
    <property type="match status" value="1"/>
</dbReference>
<dbReference type="EMBL" id="CP034458">
    <property type="protein sequence ID" value="QBM88583.1"/>
    <property type="molecule type" value="Genomic_DNA"/>
</dbReference>
<dbReference type="GO" id="GO:0005096">
    <property type="term" value="F:GTPase activator activity"/>
    <property type="evidence" value="ECO:0007669"/>
    <property type="project" value="UniProtKB-KW"/>
</dbReference>
<dbReference type="InterPro" id="IPR008936">
    <property type="entry name" value="Rho_GTPase_activation_prot"/>
</dbReference>
<feature type="compositionally biased region" description="Polar residues" evidence="5">
    <location>
        <begin position="410"/>
        <end position="423"/>
    </location>
</feature>
<reference evidence="9" key="1">
    <citation type="submission" date="2019-03" db="EMBL/GenBank/DDBJ databases">
        <title>Snf2 controls pulcherriminic acid biosynthesis and connects pigmentation and antifungal activity of the yeast Metschnikowia pulcherrima.</title>
        <authorList>
            <person name="Gore-Lloyd D."/>
            <person name="Sumann I."/>
            <person name="Brachmann A.O."/>
            <person name="Schneeberger K."/>
            <person name="Ortiz-Merino R.A."/>
            <person name="Moreno-Beltran M."/>
            <person name="Schlaefli M."/>
            <person name="Kirner P."/>
            <person name="Santos Kron A."/>
            <person name="Wolfe K.H."/>
            <person name="Piel J."/>
            <person name="Ahrens C.H."/>
            <person name="Henk D."/>
            <person name="Freimoser F.M."/>
        </authorList>
    </citation>
    <scope>NUCLEOTIDE SEQUENCE [LARGE SCALE GENOMIC DNA]</scope>
    <source>
        <strain evidence="9">APC 1.2</strain>
    </source>
</reference>
<proteinExistence type="predicted"/>
<sequence length="1098" mass="121116">MPEPLSVPQPSAQPCKKCSLAIVEGHAYELGEDRWHISCFKCFKCDTLLGCNLNFLVLGNGSLVCLSCSYSCKQCHKKIDDLAILTGDQAYCSSCFKCRVCKLKIEDLRYARTSKGLFCMSCHEELIAKKKKHDLKRKQMALLLLLLRPSPSEEKENPVLISTPSPRLLAAISALSTNSDVYLHRSPSLTSILNKQLPPHPGSRGSAASPSLTDSFANALQSSASSATTFDSAHNRGSSSIDNTLQPPAAVPMSSYTQSNTQKLTDTESRLLNLAMPKTSVNAQANTSYDIEEVNDSDDELNLRSVREKLESRFKKLVEEPDGAILDLIESFSAPNTPSTIYNHPAVNGSSASTHQDSQDPSKHDASSYSSRETPILRQESEKFCAQASPNKNILLLSPNQFHDNEFHSANNIENNRTSNGLSTEDIRRPRSAISSPMAKANRQARVVETNDENSTTELPLNLGSVDQSFSTPKKSSVSQQSPPLASPPPRLALPEIPSTPKQNQVRKRQDVLGETSEPRGLGLEGVDLPKARAIKTPTPAVTNLEDFYEESVDSSHAHKSPPSRKTSVRSKLLIKHKRSISNGLGGFAGKLGLFKGRDEASAQKGHTRHVLEGSVNGQAYVTPPLPFTSPMELVSRRNSHARSTSDTNFITSMDSEATKRDLEMRAVKFELYHLDTRRQGLLAENMKLNSEKGRLIEALSSIQKRLTLDTQAKEALSREIQELTNQIHKLKEENESLKDESKQLQESMSRTKEELRELNQSRTSQVFEPHNETFESSNASESINDDGVEAQKATRLKFWRRPKVTIANTQGHSNQTSGTHLHPANGGMSHSMSSYKLGQNNSQTSINDEQNGARKALSGFVTKSRSTTILDSFVNGASGGNGHSPDVPLLTSTLQRRAIFENEKVPLIITKCIEEVEKRGLDVEGIYRLSGGNSAITAIENAFAGIPANGAKDKRLLAKLNDVLNGDINAVTSALKRYLRKLPDPLIPFALYDAFIRVGQRKSDDVETCNELRTRVLNRLPSANMHAVYMIGKHLNQVNQYNHVNRMNFKNLSVVFAPTIARDATGEKEMADMGPRNEATELLFSNFDTLFSEYAEH</sequence>
<evidence type="ECO:0000256" key="1">
    <source>
        <dbReference type="ARBA" id="ARBA00022468"/>
    </source>
</evidence>
<feature type="region of interest" description="Disordered" evidence="5">
    <location>
        <begin position="340"/>
        <end position="374"/>
    </location>
</feature>
<evidence type="ECO:0000256" key="3">
    <source>
        <dbReference type="ARBA" id="ARBA00022833"/>
    </source>
</evidence>
<evidence type="ECO:0000313" key="8">
    <source>
        <dbReference type="EMBL" id="QBM88583.1"/>
    </source>
</evidence>
<dbReference type="GO" id="GO:0046872">
    <property type="term" value="F:metal ion binding"/>
    <property type="evidence" value="ECO:0007669"/>
    <property type="project" value="UniProtKB-KW"/>
</dbReference>
<dbReference type="Gene3D" id="2.10.110.10">
    <property type="entry name" value="Cysteine Rich Protein"/>
    <property type="match status" value="2"/>
</dbReference>
<organism evidence="8 9">
    <name type="scientific">Metschnikowia aff. pulcherrima</name>
    <dbReference type="NCBI Taxonomy" id="2163413"/>
    <lineage>
        <taxon>Eukaryota</taxon>
        <taxon>Fungi</taxon>
        <taxon>Dikarya</taxon>
        <taxon>Ascomycota</taxon>
        <taxon>Saccharomycotina</taxon>
        <taxon>Pichiomycetes</taxon>
        <taxon>Metschnikowiaceae</taxon>
        <taxon>Metschnikowia</taxon>
    </lineage>
</organism>
<dbReference type="Pfam" id="PF00412">
    <property type="entry name" value="LIM"/>
    <property type="match status" value="1"/>
</dbReference>
<dbReference type="PROSITE" id="PS00478">
    <property type="entry name" value="LIM_DOMAIN_1"/>
    <property type="match status" value="1"/>
</dbReference>
<feature type="domain" description="LIM zinc-binding" evidence="6">
    <location>
        <begin position="13"/>
        <end position="75"/>
    </location>
</feature>
<evidence type="ECO:0000259" key="7">
    <source>
        <dbReference type="PROSITE" id="PS50238"/>
    </source>
</evidence>
<keyword evidence="4" id="KW-0440">LIM domain</keyword>
<feature type="domain" description="Rho-GAP" evidence="7">
    <location>
        <begin position="889"/>
        <end position="1092"/>
    </location>
</feature>
<dbReference type="InterPro" id="IPR050729">
    <property type="entry name" value="Rho-GAP"/>
</dbReference>
<keyword evidence="3 4" id="KW-0862">Zinc</keyword>
<evidence type="ECO:0000256" key="4">
    <source>
        <dbReference type="PROSITE-ProRule" id="PRU00125"/>
    </source>
</evidence>
<feature type="compositionally biased region" description="Polar residues" evidence="5">
    <location>
        <begin position="340"/>
        <end position="356"/>
    </location>
</feature>
<keyword evidence="9" id="KW-1185">Reference proteome</keyword>
<dbReference type="SUPFAM" id="SSF48350">
    <property type="entry name" value="GTPase activation domain, GAP"/>
    <property type="match status" value="1"/>
</dbReference>
<feature type="compositionally biased region" description="Low complexity" evidence="5">
    <location>
        <begin position="471"/>
        <end position="484"/>
    </location>
</feature>
<feature type="region of interest" description="Disordered" evidence="5">
    <location>
        <begin position="227"/>
        <end position="263"/>
    </location>
</feature>
<accession>A0A4V1AEB0</accession>
<dbReference type="PANTHER" id="PTHR23176:SF128">
    <property type="entry name" value="RHO GTPASE-ACTIVATING PROTEIN RGD1"/>
    <property type="match status" value="1"/>
</dbReference>
<feature type="region of interest" description="Disordered" evidence="5">
    <location>
        <begin position="193"/>
        <end position="212"/>
    </location>
</feature>
<dbReference type="GO" id="GO:0005938">
    <property type="term" value="C:cell cortex"/>
    <property type="evidence" value="ECO:0007669"/>
    <property type="project" value="UniProtKB-ARBA"/>
</dbReference>
<evidence type="ECO:0000259" key="6">
    <source>
        <dbReference type="PROSITE" id="PS50023"/>
    </source>
</evidence>
<dbReference type="Gene3D" id="1.10.555.10">
    <property type="entry name" value="Rho GTPase activation protein"/>
    <property type="match status" value="1"/>
</dbReference>
<dbReference type="Proteomes" id="UP000292447">
    <property type="component" value="Chromosome III"/>
</dbReference>
<dbReference type="SMART" id="SM00132">
    <property type="entry name" value="LIM"/>
    <property type="match status" value="2"/>
</dbReference>
<protein>
    <submittedName>
        <fullName evidence="8">LIM domain-containing protein</fullName>
    </submittedName>
</protein>
<dbReference type="PROSITE" id="PS50238">
    <property type="entry name" value="RHOGAP"/>
    <property type="match status" value="1"/>
</dbReference>
<dbReference type="GO" id="GO:0007165">
    <property type="term" value="P:signal transduction"/>
    <property type="evidence" value="ECO:0007669"/>
    <property type="project" value="InterPro"/>
</dbReference>